<dbReference type="PANTHER" id="PTHR31918">
    <property type="entry name" value="TRANSMEMBRANE PROTEIN 181"/>
    <property type="match status" value="1"/>
</dbReference>
<protein>
    <recommendedName>
        <fullName evidence="6">Wntless-like transmembrane domain-containing protein</fullName>
    </recommendedName>
</protein>
<sequence length="492" mass="56113">MQSLAQTKTVLLTSLSPKGFSSIFIGFLMAVSFVMIMTMSLPTQYGTKTLNNTCAFSDSSACLSHLVQNGSNFTVKVDDIAATNQKVYIYLTYELQNAPRGRIKMSVNTALYKPKEKNKSITKYDEVKLIKSFTKKHRSFCNSNNSCEVLLASIESSKQYEDIYAVFSVNSVSLSESLGSPSLSIVYITPEFTSFEVFWRITLLTSMCCCTLFFMYVLRGIPFKQWSLEQKCTVLFMIALTISNNGFYSYEFMSANELFPSINAICDSIMLCSLLLYVLVVMDALRKPLSQRTFKFFYFPRFLIVLLIGSFLVNLYLYNAENSDPVIVMMKDPINATMAILTGLLSLIYLFWLMFAIIRSFSEARKLGEKGQRIKMYGTFTIIAIFIFFVLLLSDYFIGYRSNAAVYLTLIAYVNIYAVVLMIFYLPSTKNQNEWNNRRREIVLDDVKVTQYDDDDNELVVEENNEKNEAEILIAATNEEPTGDIDSKKIEL</sequence>
<evidence type="ECO:0000313" key="7">
    <source>
        <dbReference type="EMBL" id="GAT96299.1"/>
    </source>
</evidence>
<feature type="transmembrane region" description="Helical" evidence="5">
    <location>
        <begin position="338"/>
        <end position="358"/>
    </location>
</feature>
<name>A0A5K1UW31_ENTHI</name>
<comment type="subcellular location">
    <subcellularLocation>
        <location evidence="1">Membrane</location>
        <topology evidence="1">Multi-pass membrane protein</topology>
    </subcellularLocation>
</comment>
<gene>
    <name evidence="7" type="ORF">CL6EHI_139040</name>
</gene>
<dbReference type="GO" id="GO:0016020">
    <property type="term" value="C:membrane"/>
    <property type="evidence" value="ECO:0007669"/>
    <property type="project" value="UniProtKB-SubCell"/>
</dbReference>
<dbReference type="PANTHER" id="PTHR31918:SF1">
    <property type="entry name" value="TRANSMEMBRANE PROTEIN 181"/>
    <property type="match status" value="1"/>
</dbReference>
<dbReference type="VEuPathDB" id="AmoebaDB:EHI7A_019990"/>
<feature type="transmembrane region" description="Helical" evidence="5">
    <location>
        <begin position="262"/>
        <end position="285"/>
    </location>
</feature>
<evidence type="ECO:0000256" key="2">
    <source>
        <dbReference type="ARBA" id="ARBA00022692"/>
    </source>
</evidence>
<evidence type="ECO:0000256" key="3">
    <source>
        <dbReference type="ARBA" id="ARBA00022989"/>
    </source>
</evidence>
<dbReference type="VEuPathDB" id="AmoebaDB:EHI8A_047920"/>
<organism evidence="7 8">
    <name type="scientific">Entamoeba histolytica</name>
    <dbReference type="NCBI Taxonomy" id="5759"/>
    <lineage>
        <taxon>Eukaryota</taxon>
        <taxon>Amoebozoa</taxon>
        <taxon>Evosea</taxon>
        <taxon>Archamoebae</taxon>
        <taxon>Mastigamoebida</taxon>
        <taxon>Entamoebidae</taxon>
        <taxon>Entamoeba</taxon>
    </lineage>
</organism>
<dbReference type="Pfam" id="PF06664">
    <property type="entry name" value="WLS-like_TM"/>
    <property type="match status" value="1"/>
</dbReference>
<evidence type="ECO:0000256" key="1">
    <source>
        <dbReference type="ARBA" id="ARBA00004141"/>
    </source>
</evidence>
<dbReference type="AlphaFoldDB" id="A0A5K1UW31"/>
<evidence type="ECO:0000256" key="4">
    <source>
        <dbReference type="ARBA" id="ARBA00023136"/>
    </source>
</evidence>
<dbReference type="InterPro" id="IPR040416">
    <property type="entry name" value="TMEM181"/>
</dbReference>
<dbReference type="Proteomes" id="UP000078387">
    <property type="component" value="Unassembled WGS sequence"/>
</dbReference>
<feature type="transmembrane region" description="Helical" evidence="5">
    <location>
        <begin position="20"/>
        <end position="41"/>
    </location>
</feature>
<dbReference type="VEuPathDB" id="AmoebaDB:KM1_046040"/>
<keyword evidence="3 5" id="KW-1133">Transmembrane helix</keyword>
<comment type="caution">
    <text evidence="7">The sequence shown here is derived from an EMBL/GenBank/DDBJ whole genome shotgun (WGS) entry which is preliminary data.</text>
</comment>
<proteinExistence type="predicted"/>
<evidence type="ECO:0000313" key="8">
    <source>
        <dbReference type="Proteomes" id="UP000078387"/>
    </source>
</evidence>
<dbReference type="GO" id="GO:0015643">
    <property type="term" value="F:toxic substance binding"/>
    <property type="evidence" value="ECO:0007669"/>
    <property type="project" value="InterPro"/>
</dbReference>
<feature type="transmembrane region" description="Helical" evidence="5">
    <location>
        <begin position="197"/>
        <end position="218"/>
    </location>
</feature>
<evidence type="ECO:0000259" key="6">
    <source>
        <dbReference type="Pfam" id="PF06664"/>
    </source>
</evidence>
<keyword evidence="2 5" id="KW-0812">Transmembrane</keyword>
<feature type="domain" description="Wntless-like transmembrane" evidence="6">
    <location>
        <begin position="190"/>
        <end position="428"/>
    </location>
</feature>
<accession>A0A5K1UW31</accession>
<dbReference type="OMA" id="YHDYLLI"/>
<reference evidence="7 8" key="1">
    <citation type="submission" date="2016-05" db="EMBL/GenBank/DDBJ databases">
        <title>First whole genome sequencing of Entamoeba histolytica HM1:IMSS-clone-6.</title>
        <authorList>
            <person name="Mukherjee Avik.K."/>
            <person name="Izumyama S."/>
            <person name="Nakada-Tsukui K."/>
            <person name="Nozaki T."/>
        </authorList>
    </citation>
    <scope>NUCLEOTIDE SEQUENCE [LARGE SCALE GENOMIC DNA]</scope>
    <source>
        <strain evidence="7 8">HM1:IMSS clone 6</strain>
    </source>
</reference>
<feature type="transmembrane region" description="Helical" evidence="5">
    <location>
        <begin position="379"/>
        <end position="398"/>
    </location>
</feature>
<dbReference type="VEuPathDB" id="AmoebaDB:EHI5A_036030"/>
<keyword evidence="4 5" id="KW-0472">Membrane</keyword>
<feature type="transmembrane region" description="Helical" evidence="5">
    <location>
        <begin position="297"/>
        <end position="318"/>
    </location>
</feature>
<dbReference type="VEuPathDB" id="AmoebaDB:EHI_139040"/>
<feature type="transmembrane region" description="Helical" evidence="5">
    <location>
        <begin position="404"/>
        <end position="426"/>
    </location>
</feature>
<dbReference type="InterPro" id="IPR047843">
    <property type="entry name" value="WLS-like_TM"/>
</dbReference>
<dbReference type="EMBL" id="BDEQ01000001">
    <property type="protein sequence ID" value="GAT96299.1"/>
    <property type="molecule type" value="Genomic_DNA"/>
</dbReference>
<evidence type="ECO:0000256" key="5">
    <source>
        <dbReference type="SAM" id="Phobius"/>
    </source>
</evidence>